<evidence type="ECO:0000259" key="2">
    <source>
        <dbReference type="Pfam" id="PF00582"/>
    </source>
</evidence>
<keyword evidence="4" id="KW-1185">Reference proteome</keyword>
<gene>
    <name evidence="3" type="ORF">ACFFHW_01725</name>
</gene>
<accession>A0ABV6FZE3</accession>
<dbReference type="InterPro" id="IPR006015">
    <property type="entry name" value="Universal_stress_UspA"/>
</dbReference>
<dbReference type="SUPFAM" id="SSF52402">
    <property type="entry name" value="Adenine nucleotide alpha hydrolases-like"/>
    <property type="match status" value="2"/>
</dbReference>
<dbReference type="PANTHER" id="PTHR46268">
    <property type="entry name" value="STRESS RESPONSE PROTEIN NHAX"/>
    <property type="match status" value="1"/>
</dbReference>
<dbReference type="Pfam" id="PF00582">
    <property type="entry name" value="Usp"/>
    <property type="match status" value="2"/>
</dbReference>
<dbReference type="EMBL" id="JBHLVX010000005">
    <property type="protein sequence ID" value="MFC0266726.1"/>
    <property type="molecule type" value="Genomic_DNA"/>
</dbReference>
<feature type="domain" description="UspA" evidence="2">
    <location>
        <begin position="2"/>
        <end position="157"/>
    </location>
</feature>
<evidence type="ECO:0000313" key="4">
    <source>
        <dbReference type="Proteomes" id="UP001589814"/>
    </source>
</evidence>
<sequence>MDRIVACFDEGAGADSAIGDYAAWAAERLRAPLTLLHVLERHSPPGGNYSGQIGPGSREQLLEKMTEEDAREARRARDERREMLEALKARLGQEGPGITTEQRLGELAPELAEICSAHDLVVVGRCGHQHEQQASQGVIGDHLEELAQHLPSPLLVAPSTFRAPARVMVAFDGSERGLEQIAALGEQGWLRDVECHLVHVAEPPDESGVRRAAELLQEKGIAAQSVSLEGDVRRKLPGYVAEHDIDLTVMGAYGHGSLVRWLKGSTTRRLLESIHSAILLMR</sequence>
<dbReference type="CDD" id="cd00293">
    <property type="entry name" value="USP-like"/>
    <property type="match status" value="2"/>
</dbReference>
<comment type="similarity">
    <text evidence="1">Belongs to the universal stress protein A family.</text>
</comment>
<reference evidence="3 4" key="1">
    <citation type="submission" date="2024-09" db="EMBL/GenBank/DDBJ databases">
        <authorList>
            <person name="Sun Q."/>
            <person name="Mori K."/>
        </authorList>
    </citation>
    <scope>NUCLEOTIDE SEQUENCE [LARGE SCALE GENOMIC DNA]</scope>
    <source>
        <strain evidence="3 4">CCM 7415</strain>
    </source>
</reference>
<evidence type="ECO:0000313" key="3">
    <source>
        <dbReference type="EMBL" id="MFC0266726.1"/>
    </source>
</evidence>
<dbReference type="Proteomes" id="UP001589814">
    <property type="component" value="Unassembled WGS sequence"/>
</dbReference>
<dbReference type="PRINTS" id="PR01438">
    <property type="entry name" value="UNVRSLSTRESS"/>
</dbReference>
<dbReference type="InterPro" id="IPR006016">
    <property type="entry name" value="UspA"/>
</dbReference>
<dbReference type="RefSeq" id="WP_019952125.1">
    <property type="nucleotide sequence ID" value="NZ_JBHLVX010000005.1"/>
</dbReference>
<feature type="domain" description="UspA" evidence="2">
    <location>
        <begin position="212"/>
        <end position="280"/>
    </location>
</feature>
<proteinExistence type="inferred from homology"/>
<dbReference type="PANTHER" id="PTHR46268:SF6">
    <property type="entry name" value="UNIVERSAL STRESS PROTEIN UP12"/>
    <property type="match status" value="1"/>
</dbReference>
<dbReference type="Gene3D" id="3.40.50.12370">
    <property type="match status" value="1"/>
</dbReference>
<protein>
    <submittedName>
        <fullName evidence="3">Universal stress protein</fullName>
    </submittedName>
</protein>
<evidence type="ECO:0000256" key="1">
    <source>
        <dbReference type="ARBA" id="ARBA00008791"/>
    </source>
</evidence>
<name>A0ABV6FZE3_9GAMM</name>
<organism evidence="3 4">
    <name type="scientific">Kushneria aurantia</name>
    <dbReference type="NCBI Taxonomy" id="504092"/>
    <lineage>
        <taxon>Bacteria</taxon>
        <taxon>Pseudomonadati</taxon>
        <taxon>Pseudomonadota</taxon>
        <taxon>Gammaproteobacteria</taxon>
        <taxon>Oceanospirillales</taxon>
        <taxon>Halomonadaceae</taxon>
        <taxon>Kushneria</taxon>
    </lineage>
</organism>
<comment type="caution">
    <text evidence="3">The sequence shown here is derived from an EMBL/GenBank/DDBJ whole genome shotgun (WGS) entry which is preliminary data.</text>
</comment>